<feature type="domain" description="Aminoacyl-tRNA synthetase class Ia" evidence="13">
    <location>
        <begin position="19"/>
        <end position="566"/>
    </location>
</feature>
<dbReference type="PANTHER" id="PTHR11946">
    <property type="entry name" value="VALYL-TRNA SYNTHETASES"/>
    <property type="match status" value="1"/>
</dbReference>
<evidence type="ECO:0000313" key="16">
    <source>
        <dbReference type="EMBL" id="MBC8433558.1"/>
    </source>
</evidence>
<feature type="short sequence motif" description="'KMSKS' region" evidence="12">
    <location>
        <begin position="526"/>
        <end position="530"/>
    </location>
</feature>
<dbReference type="PANTHER" id="PTHR11946:SF93">
    <property type="entry name" value="VALINE--TRNA LIGASE, CHLOROPLASTIC_MITOCHONDRIAL 2"/>
    <property type="match status" value="1"/>
</dbReference>
<dbReference type="InterPro" id="IPR014729">
    <property type="entry name" value="Rossmann-like_a/b/a_fold"/>
</dbReference>
<keyword evidence="3 12" id="KW-0963">Cytoplasm</keyword>
<dbReference type="FunFam" id="3.40.50.620:FF:000098">
    <property type="entry name" value="Valine--tRNA ligase"/>
    <property type="match status" value="1"/>
</dbReference>
<evidence type="ECO:0000259" key="14">
    <source>
        <dbReference type="Pfam" id="PF08264"/>
    </source>
</evidence>
<keyword evidence="8 12" id="KW-0175">Coiled coil</keyword>
<dbReference type="FunFam" id="3.40.50.620:FF:000032">
    <property type="entry name" value="Valine--tRNA ligase"/>
    <property type="match status" value="1"/>
</dbReference>
<evidence type="ECO:0000256" key="5">
    <source>
        <dbReference type="ARBA" id="ARBA00022741"/>
    </source>
</evidence>
<dbReference type="Gene3D" id="1.10.287.380">
    <property type="entry name" value="Valyl-tRNA synthetase, C-terminal domain"/>
    <property type="match status" value="1"/>
</dbReference>
<sequence length="887" mass="101526">MSSNLLDKGYQPHNVEKRWYDFWESQGLFSAKEKSEKPSYSIVIPPPNVTGVLHMGHALNNTMQDILCRYRRLRGDNVLWMPGTDHAGIATQNVVEKDLAGNGLDRHRLGREKFIEAVWEWRQEYGSAIINQLKRLGASCDWQRERFTMDAGLSKAVRKVFVQLYHEDLIYRGNYIINWCDRCFTALADLEVDHEEHDGYLYHIRYPFKEDEGSVVIATTRPETMLGDTAVAVNPEDERYHGIEDREVLLPLMNRTIPIIHDKYVDMSFGTGALKITPAHDPNDFEIGMRHNLERVKVIGDDGLMTSEAGKFEGLDRFECREAVVEALKTAGLLIKVEPYKHSVGHCYRCKAVIEPNLSKQWFVKAKPLAAKAIDAVKNGDTKIIPNMWTKTYFEWMNNIKDWCISRQIWWGHQIPAWTCQDCEEVIVAMDTPQTCPACSGDDLVQETDVLDTWFSSALWPFSTMGWPEQTELLNRFYPTSVLVTGFDILFFWVARMMMMGIHFMKDVPFKDVYVHALVRDEEGKKMSKSTGNVIDPLSVIEQYGTDAFRFTLAAFAAQGRDVKMSEKRVEGYRHFINKIWNATRFALMHLETGYEKIDRDHLSLPDRWILSRLNGTVDIVCKALDNYRFNDAASALYKFVWHEFCDWYLEAIKPTLYGSADQKQRQATLSVLWRVLRDTTILLHPFIPFVTEEIWHKLPGTEGSIMQAVFPSDDSDSIDSRRLDLDSESKMELISGIITGIRNVRGEMNISPSLSLAVMVQSQNESTRKIVQQHQDLIINLAKLDSITVQEPGERPPTAATAIVDGASIFVSLEGIIDFAKEKGRLEKEVIKLTGELAAISKKLGNENFLNKAPEEIVEKEKKKYARAVEKQQKLQATLNKIKEIT</sequence>
<evidence type="ECO:0000256" key="4">
    <source>
        <dbReference type="ARBA" id="ARBA00022598"/>
    </source>
</evidence>
<evidence type="ECO:0000256" key="10">
    <source>
        <dbReference type="ARBA" id="ARBA00047552"/>
    </source>
</evidence>
<dbReference type="NCBIfam" id="NF004349">
    <property type="entry name" value="PRK05729.1"/>
    <property type="match status" value="1"/>
</dbReference>
<dbReference type="InterPro" id="IPR001412">
    <property type="entry name" value="aa-tRNA-synth_I_CS"/>
</dbReference>
<dbReference type="Pfam" id="PF08264">
    <property type="entry name" value="Anticodon_1"/>
    <property type="match status" value="1"/>
</dbReference>
<dbReference type="GO" id="GO:0006438">
    <property type="term" value="P:valyl-tRNA aminoacylation"/>
    <property type="evidence" value="ECO:0007669"/>
    <property type="project" value="UniProtKB-UniRule"/>
</dbReference>
<dbReference type="InterPro" id="IPR019499">
    <property type="entry name" value="Val-tRNA_synth_tRNA-bd"/>
</dbReference>
<dbReference type="HAMAP" id="MF_02004">
    <property type="entry name" value="Val_tRNA_synth_type1"/>
    <property type="match status" value="1"/>
</dbReference>
<dbReference type="EC" id="6.1.1.9" evidence="12"/>
<feature type="short sequence motif" description="'HIGH' region" evidence="12">
    <location>
        <begin position="47"/>
        <end position="57"/>
    </location>
</feature>
<evidence type="ECO:0000259" key="15">
    <source>
        <dbReference type="Pfam" id="PF10458"/>
    </source>
</evidence>
<dbReference type="InterPro" id="IPR013155">
    <property type="entry name" value="M/V/L/I-tRNA-synth_anticd-bd"/>
</dbReference>
<protein>
    <recommendedName>
        <fullName evidence="12">Valine--tRNA ligase</fullName>
        <ecNumber evidence="12">6.1.1.9</ecNumber>
    </recommendedName>
    <alternativeName>
        <fullName evidence="12">Valyl-tRNA synthetase</fullName>
        <shortName evidence="12">ValRS</shortName>
    </alternativeName>
</protein>
<dbReference type="FunFam" id="3.90.740.10:FF:000005">
    <property type="entry name" value="Valine--tRNA ligase, mitochondrial"/>
    <property type="match status" value="1"/>
</dbReference>
<proteinExistence type="inferred from homology"/>
<gene>
    <name evidence="12" type="primary">valS</name>
    <name evidence="16" type="ORF">H8D96_16750</name>
</gene>
<comment type="subcellular location">
    <subcellularLocation>
        <location evidence="1 12">Cytoplasm</location>
    </subcellularLocation>
</comment>
<keyword evidence="5 12" id="KW-0547">Nucleotide-binding</keyword>
<evidence type="ECO:0000256" key="2">
    <source>
        <dbReference type="ARBA" id="ARBA00011245"/>
    </source>
</evidence>
<dbReference type="SUPFAM" id="SSF52374">
    <property type="entry name" value="Nucleotidylyl transferase"/>
    <property type="match status" value="1"/>
</dbReference>
<dbReference type="InterPro" id="IPR002303">
    <property type="entry name" value="Valyl-tRNA_ligase"/>
</dbReference>
<accession>A0A8J6NVW3</accession>
<dbReference type="FunFam" id="1.10.287.380:FF:000001">
    <property type="entry name" value="Valine--tRNA ligase"/>
    <property type="match status" value="1"/>
</dbReference>
<dbReference type="CDD" id="cd07962">
    <property type="entry name" value="Anticodon_Ia_Val"/>
    <property type="match status" value="1"/>
</dbReference>
<evidence type="ECO:0000256" key="9">
    <source>
        <dbReference type="ARBA" id="ARBA00023146"/>
    </source>
</evidence>
<evidence type="ECO:0000256" key="3">
    <source>
        <dbReference type="ARBA" id="ARBA00022490"/>
    </source>
</evidence>
<dbReference type="NCBIfam" id="TIGR00422">
    <property type="entry name" value="valS"/>
    <property type="match status" value="1"/>
</dbReference>
<dbReference type="InterPro" id="IPR037118">
    <property type="entry name" value="Val-tRNA_synth_C_sf"/>
</dbReference>
<dbReference type="InterPro" id="IPR009008">
    <property type="entry name" value="Val/Leu/Ile-tRNA-synth_edit"/>
</dbReference>
<dbReference type="EMBL" id="JACNIG010000308">
    <property type="protein sequence ID" value="MBC8433558.1"/>
    <property type="molecule type" value="Genomic_DNA"/>
</dbReference>
<dbReference type="AlphaFoldDB" id="A0A8J6NVW3"/>
<feature type="binding site" evidence="12">
    <location>
        <position position="529"/>
    </location>
    <ligand>
        <name>ATP</name>
        <dbReference type="ChEBI" id="CHEBI:30616"/>
    </ligand>
</feature>
<dbReference type="Gene3D" id="1.10.730.10">
    <property type="entry name" value="Isoleucyl-tRNA Synthetase, Domain 1"/>
    <property type="match status" value="1"/>
</dbReference>
<dbReference type="CDD" id="cd00817">
    <property type="entry name" value="ValRS_core"/>
    <property type="match status" value="1"/>
</dbReference>
<organism evidence="16 17">
    <name type="scientific">Candidatus Desulfatibia vada</name>
    <dbReference type="NCBI Taxonomy" id="2841696"/>
    <lineage>
        <taxon>Bacteria</taxon>
        <taxon>Pseudomonadati</taxon>
        <taxon>Thermodesulfobacteriota</taxon>
        <taxon>Desulfobacteria</taxon>
        <taxon>Desulfobacterales</taxon>
        <taxon>Desulfobacterales incertae sedis</taxon>
        <taxon>Candidatus Desulfatibia</taxon>
    </lineage>
</organism>
<comment type="domain">
    <text evidence="12">ValRS has two distinct active sites: one for aminoacylation and one for editing. The misactivated threonine is translocated from the active site to the editing site.</text>
</comment>
<dbReference type="SUPFAM" id="SSF50677">
    <property type="entry name" value="ValRS/IleRS/LeuRS editing domain"/>
    <property type="match status" value="1"/>
</dbReference>
<dbReference type="PROSITE" id="PS00178">
    <property type="entry name" value="AA_TRNA_LIGASE_I"/>
    <property type="match status" value="1"/>
</dbReference>
<keyword evidence="7 12" id="KW-0648">Protein biosynthesis</keyword>
<dbReference type="Pfam" id="PF10458">
    <property type="entry name" value="Val_tRNA-synt_C"/>
    <property type="match status" value="1"/>
</dbReference>
<evidence type="ECO:0000313" key="17">
    <source>
        <dbReference type="Proteomes" id="UP000605201"/>
    </source>
</evidence>
<comment type="catalytic activity">
    <reaction evidence="10 12">
        <text>tRNA(Val) + L-valine + ATP = L-valyl-tRNA(Val) + AMP + diphosphate</text>
        <dbReference type="Rhea" id="RHEA:10704"/>
        <dbReference type="Rhea" id="RHEA-COMP:9672"/>
        <dbReference type="Rhea" id="RHEA-COMP:9708"/>
        <dbReference type="ChEBI" id="CHEBI:30616"/>
        <dbReference type="ChEBI" id="CHEBI:33019"/>
        <dbReference type="ChEBI" id="CHEBI:57762"/>
        <dbReference type="ChEBI" id="CHEBI:78442"/>
        <dbReference type="ChEBI" id="CHEBI:78537"/>
        <dbReference type="ChEBI" id="CHEBI:456215"/>
        <dbReference type="EC" id="6.1.1.9"/>
    </reaction>
</comment>
<feature type="domain" description="Valyl-tRNA synthetase tRNA-binding arm" evidence="15">
    <location>
        <begin position="819"/>
        <end position="884"/>
    </location>
</feature>
<dbReference type="GO" id="GO:0002161">
    <property type="term" value="F:aminoacyl-tRNA deacylase activity"/>
    <property type="evidence" value="ECO:0007669"/>
    <property type="project" value="InterPro"/>
</dbReference>
<dbReference type="Gene3D" id="3.90.740.10">
    <property type="entry name" value="Valyl/Leucyl/Isoleucyl-tRNA synthetase, editing domain"/>
    <property type="match status" value="1"/>
</dbReference>
<dbReference type="GO" id="GO:0005524">
    <property type="term" value="F:ATP binding"/>
    <property type="evidence" value="ECO:0007669"/>
    <property type="project" value="UniProtKB-UniRule"/>
</dbReference>
<feature type="domain" description="Methionyl/Valyl/Leucyl/Isoleucyl-tRNA synthetase anticodon-binding" evidence="14">
    <location>
        <begin position="607"/>
        <end position="760"/>
    </location>
</feature>
<dbReference type="InterPro" id="IPR033705">
    <property type="entry name" value="Anticodon_Ia_Val"/>
</dbReference>
<evidence type="ECO:0000256" key="1">
    <source>
        <dbReference type="ARBA" id="ARBA00004496"/>
    </source>
</evidence>
<keyword evidence="6 12" id="KW-0067">ATP-binding</keyword>
<evidence type="ECO:0000256" key="12">
    <source>
        <dbReference type="HAMAP-Rule" id="MF_02004"/>
    </source>
</evidence>
<evidence type="ECO:0000256" key="6">
    <source>
        <dbReference type="ARBA" id="ARBA00022840"/>
    </source>
</evidence>
<dbReference type="PRINTS" id="PR00986">
    <property type="entry name" value="TRNASYNTHVAL"/>
</dbReference>
<comment type="function">
    <text evidence="12">Catalyzes the attachment of valine to tRNA(Val). As ValRS can inadvertently accommodate and process structurally similar amino acids such as threonine, to avoid such errors, it has a 'posttransfer' editing activity that hydrolyzes mischarged Thr-tRNA(Val) in a tRNA-dependent manner.</text>
</comment>
<dbReference type="InterPro" id="IPR002300">
    <property type="entry name" value="aa-tRNA-synth_Ia"/>
</dbReference>
<evidence type="ECO:0000256" key="7">
    <source>
        <dbReference type="ARBA" id="ARBA00022917"/>
    </source>
</evidence>
<comment type="similarity">
    <text evidence="11 12">Belongs to the class-I aminoacyl-tRNA synthetase family. ValS type 1 subfamily.</text>
</comment>
<comment type="caution">
    <text evidence="16">The sequence shown here is derived from an EMBL/GenBank/DDBJ whole genome shotgun (WGS) entry which is preliminary data.</text>
</comment>
<dbReference type="GO" id="GO:0004832">
    <property type="term" value="F:valine-tRNA ligase activity"/>
    <property type="evidence" value="ECO:0007669"/>
    <property type="project" value="UniProtKB-UniRule"/>
</dbReference>
<dbReference type="InterPro" id="IPR009080">
    <property type="entry name" value="tRNAsynth_Ia_anticodon-bd"/>
</dbReference>
<comment type="subunit">
    <text evidence="2 12">Monomer.</text>
</comment>
<evidence type="ECO:0000256" key="11">
    <source>
        <dbReference type="ARBA" id="ARBA00060830"/>
    </source>
</evidence>
<dbReference type="InterPro" id="IPR010978">
    <property type="entry name" value="tRNA-bd_arm"/>
</dbReference>
<dbReference type="Proteomes" id="UP000605201">
    <property type="component" value="Unassembled WGS sequence"/>
</dbReference>
<dbReference type="SUPFAM" id="SSF47323">
    <property type="entry name" value="Anticodon-binding domain of a subclass of class I aminoacyl-tRNA synthetases"/>
    <property type="match status" value="1"/>
</dbReference>
<reference evidence="16 17" key="1">
    <citation type="submission" date="2020-08" db="EMBL/GenBank/DDBJ databases">
        <title>Bridging the membrane lipid divide: bacteria of the FCB group superphylum have the potential to synthesize archaeal ether lipids.</title>
        <authorList>
            <person name="Villanueva L."/>
            <person name="Von Meijenfeldt F.A.B."/>
            <person name="Westbye A.B."/>
            <person name="Yadav S."/>
            <person name="Hopmans E.C."/>
            <person name="Dutilh B.E."/>
            <person name="Sinninghe Damste J.S."/>
        </authorList>
    </citation>
    <scope>NUCLEOTIDE SEQUENCE [LARGE SCALE GENOMIC DNA]</scope>
    <source>
        <strain evidence="16">NIOZ-UU17</strain>
    </source>
</reference>
<keyword evidence="9 12" id="KW-0030">Aminoacyl-tRNA synthetase</keyword>
<comment type="domain">
    <text evidence="12">The C-terminal coiled-coil domain is crucial for aminoacylation activity.</text>
</comment>
<evidence type="ECO:0000259" key="13">
    <source>
        <dbReference type="Pfam" id="PF00133"/>
    </source>
</evidence>
<name>A0A8J6NVW3_9BACT</name>
<dbReference type="FunFam" id="1.10.730.10:FF:000014">
    <property type="entry name" value="Valine--tRNA ligase"/>
    <property type="match status" value="1"/>
</dbReference>
<keyword evidence="4 12" id="KW-0436">Ligase</keyword>
<dbReference type="Gene3D" id="3.40.50.620">
    <property type="entry name" value="HUPs"/>
    <property type="match status" value="2"/>
</dbReference>
<dbReference type="GO" id="GO:0005829">
    <property type="term" value="C:cytosol"/>
    <property type="evidence" value="ECO:0007669"/>
    <property type="project" value="TreeGrafter"/>
</dbReference>
<dbReference type="Pfam" id="PF00133">
    <property type="entry name" value="tRNA-synt_1"/>
    <property type="match status" value="1"/>
</dbReference>
<evidence type="ECO:0000256" key="8">
    <source>
        <dbReference type="ARBA" id="ARBA00023054"/>
    </source>
</evidence>
<dbReference type="SUPFAM" id="SSF46589">
    <property type="entry name" value="tRNA-binding arm"/>
    <property type="match status" value="1"/>
</dbReference>